<feature type="region of interest" description="Disordered" evidence="10">
    <location>
        <begin position="402"/>
        <end position="469"/>
    </location>
</feature>
<keyword evidence="13" id="KW-1185">Reference proteome</keyword>
<dbReference type="FunFam" id="1.10.510.10:FF:000692">
    <property type="entry name" value="Serine/threonine protein kinase, variant"/>
    <property type="match status" value="1"/>
</dbReference>
<feature type="binding site" evidence="9">
    <location>
        <position position="123"/>
    </location>
    <ligand>
        <name>ATP</name>
        <dbReference type="ChEBI" id="CHEBI:30616"/>
    </ligand>
</feature>
<proteinExistence type="predicted"/>
<feature type="domain" description="Protein kinase" evidence="11">
    <location>
        <begin position="93"/>
        <end position="369"/>
    </location>
</feature>
<sequence length="614" mass="69148">MQQPGDEARDKADTDTDRSLITNRRRVELVHLKLDALIDELIGIQYTHSTLNICLLLKGGGTQSRWNTLRSYYQFLITMQSQLDPLPRDLPFRIISKTIGRGAYASIKKAIPPVESTPIFAVKFIHKAYATKHGRISAKQIAMEVSLHSHIGQHPNIIEWFATGEDNIWKWIAMEYAEGGDLFDKIEADVGVSEDIAHFYFSQLISGVCYMHAKGVAHRDIKPENILLSESGSLKIADFGLATLFEYQGKTKLSTTMCGSPPYIAPEVITCSKSTQSKGGMKASGYLANMCDIWSCGVVLFVLLVGNTPWDEPTDGSWEFQEFTGKRGHSEDELWKRLPKSVLSLLRGMMNVDCSQRFNFQQIKAHPWFTRKNPLLSPEGKMTDQIILATKMLEGLHIDFSQQPTASQRSQQTQDAMEIDSENSRFSFTQPEAPINDVSFDWERPPRANAASQPTDFRDSRSRPMPPSVSLDHLAEDPSMSQFAATPTVPYSLTQHARRFRDIVPNYSLTRFFSRLSVSLILQLLETALHQLNIPTPPISQMSGREHQGWIKIKTVDGRKCGLAGDIVIDSYFAGETELLEVRFVKVKGDPLEWRRLFKNVTVLCKDGVYVPGN</sequence>
<dbReference type="GO" id="GO:0005737">
    <property type="term" value="C:cytoplasm"/>
    <property type="evidence" value="ECO:0007669"/>
    <property type="project" value="TreeGrafter"/>
</dbReference>
<dbReference type="Pfam" id="PF00069">
    <property type="entry name" value="Pkinase"/>
    <property type="match status" value="1"/>
</dbReference>
<organism evidence="12 13">
    <name type="scientific">Hymenoscyphus fraxineus</name>
    <dbReference type="NCBI Taxonomy" id="746836"/>
    <lineage>
        <taxon>Eukaryota</taxon>
        <taxon>Fungi</taxon>
        <taxon>Dikarya</taxon>
        <taxon>Ascomycota</taxon>
        <taxon>Pezizomycotina</taxon>
        <taxon>Leotiomycetes</taxon>
        <taxon>Helotiales</taxon>
        <taxon>Helotiaceae</taxon>
        <taxon>Hymenoscyphus</taxon>
    </lineage>
</organism>
<evidence type="ECO:0000256" key="10">
    <source>
        <dbReference type="SAM" id="MobiDB-lite"/>
    </source>
</evidence>
<dbReference type="GO" id="GO:0035861">
    <property type="term" value="C:site of double-strand break"/>
    <property type="evidence" value="ECO:0007669"/>
    <property type="project" value="TreeGrafter"/>
</dbReference>
<keyword evidence="4 9" id="KW-0547">Nucleotide-binding</keyword>
<evidence type="ECO:0000313" key="12">
    <source>
        <dbReference type="EMBL" id="CAG8958929.1"/>
    </source>
</evidence>
<dbReference type="EC" id="2.7.11.1" evidence="1"/>
<dbReference type="InterPro" id="IPR000719">
    <property type="entry name" value="Prot_kinase_dom"/>
</dbReference>
<dbReference type="PROSITE" id="PS00107">
    <property type="entry name" value="PROTEIN_KINASE_ATP"/>
    <property type="match status" value="1"/>
</dbReference>
<keyword evidence="5" id="KW-0418">Kinase</keyword>
<evidence type="ECO:0000256" key="5">
    <source>
        <dbReference type="ARBA" id="ARBA00022777"/>
    </source>
</evidence>
<name>A0A9N9L4H0_9HELO</name>
<comment type="catalytic activity">
    <reaction evidence="7">
        <text>L-threonyl-[protein] + ATP = O-phospho-L-threonyl-[protein] + ADP + H(+)</text>
        <dbReference type="Rhea" id="RHEA:46608"/>
        <dbReference type="Rhea" id="RHEA-COMP:11060"/>
        <dbReference type="Rhea" id="RHEA-COMP:11605"/>
        <dbReference type="ChEBI" id="CHEBI:15378"/>
        <dbReference type="ChEBI" id="CHEBI:30013"/>
        <dbReference type="ChEBI" id="CHEBI:30616"/>
        <dbReference type="ChEBI" id="CHEBI:61977"/>
        <dbReference type="ChEBI" id="CHEBI:456216"/>
        <dbReference type="EC" id="2.7.11.1"/>
    </reaction>
</comment>
<protein>
    <recommendedName>
        <fullName evidence="1">non-specific serine/threonine protein kinase</fullName>
        <ecNumber evidence="1">2.7.11.1</ecNumber>
    </recommendedName>
</protein>
<evidence type="ECO:0000256" key="7">
    <source>
        <dbReference type="ARBA" id="ARBA00047899"/>
    </source>
</evidence>
<dbReference type="GO" id="GO:0005524">
    <property type="term" value="F:ATP binding"/>
    <property type="evidence" value="ECO:0007669"/>
    <property type="project" value="UniProtKB-UniRule"/>
</dbReference>
<keyword evidence="3" id="KW-0808">Transferase</keyword>
<evidence type="ECO:0000313" key="13">
    <source>
        <dbReference type="Proteomes" id="UP000696280"/>
    </source>
</evidence>
<keyword evidence="6 9" id="KW-0067">ATP-binding</keyword>
<evidence type="ECO:0000256" key="2">
    <source>
        <dbReference type="ARBA" id="ARBA00022527"/>
    </source>
</evidence>
<gene>
    <name evidence="12" type="ORF">HYFRA_00012926</name>
</gene>
<evidence type="ECO:0000256" key="8">
    <source>
        <dbReference type="ARBA" id="ARBA00048679"/>
    </source>
</evidence>
<feature type="compositionally biased region" description="Polar residues" evidence="10">
    <location>
        <begin position="402"/>
        <end position="415"/>
    </location>
</feature>
<dbReference type="PANTHER" id="PTHR43895">
    <property type="entry name" value="CALCIUM/CALMODULIN-DEPENDENT PROTEIN KINASE KINASE-RELATED"/>
    <property type="match status" value="1"/>
</dbReference>
<dbReference type="PROSITE" id="PS00108">
    <property type="entry name" value="PROTEIN_KINASE_ST"/>
    <property type="match status" value="1"/>
</dbReference>
<dbReference type="InterPro" id="IPR011009">
    <property type="entry name" value="Kinase-like_dom_sf"/>
</dbReference>
<reference evidence="12" key="1">
    <citation type="submission" date="2021-07" db="EMBL/GenBank/DDBJ databases">
        <authorList>
            <person name="Durling M."/>
        </authorList>
    </citation>
    <scope>NUCLEOTIDE SEQUENCE</scope>
</reference>
<dbReference type="PANTHER" id="PTHR43895:SF32">
    <property type="entry name" value="SERINE_THREONINE-PROTEIN KINASE CHK1"/>
    <property type="match status" value="1"/>
</dbReference>
<dbReference type="GO" id="GO:0004674">
    <property type="term" value="F:protein serine/threonine kinase activity"/>
    <property type="evidence" value="ECO:0007669"/>
    <property type="project" value="UniProtKB-KW"/>
</dbReference>
<dbReference type="PROSITE" id="PS50011">
    <property type="entry name" value="PROTEIN_KINASE_DOM"/>
    <property type="match status" value="1"/>
</dbReference>
<accession>A0A9N9L4H0</accession>
<dbReference type="SMART" id="SM00220">
    <property type="entry name" value="S_TKc"/>
    <property type="match status" value="1"/>
</dbReference>
<evidence type="ECO:0000259" key="11">
    <source>
        <dbReference type="PROSITE" id="PS50011"/>
    </source>
</evidence>
<dbReference type="EMBL" id="CAJVRL010000086">
    <property type="protein sequence ID" value="CAG8958929.1"/>
    <property type="molecule type" value="Genomic_DNA"/>
</dbReference>
<evidence type="ECO:0000256" key="4">
    <source>
        <dbReference type="ARBA" id="ARBA00022741"/>
    </source>
</evidence>
<dbReference type="Gene3D" id="1.10.510.10">
    <property type="entry name" value="Transferase(Phosphotransferase) domain 1"/>
    <property type="match status" value="1"/>
</dbReference>
<dbReference type="InterPro" id="IPR017441">
    <property type="entry name" value="Protein_kinase_ATP_BS"/>
</dbReference>
<dbReference type="GO" id="GO:0005634">
    <property type="term" value="C:nucleus"/>
    <property type="evidence" value="ECO:0007669"/>
    <property type="project" value="TreeGrafter"/>
</dbReference>
<evidence type="ECO:0000256" key="1">
    <source>
        <dbReference type="ARBA" id="ARBA00012513"/>
    </source>
</evidence>
<dbReference type="InterPro" id="IPR008271">
    <property type="entry name" value="Ser/Thr_kinase_AS"/>
</dbReference>
<evidence type="ECO:0000256" key="3">
    <source>
        <dbReference type="ARBA" id="ARBA00022679"/>
    </source>
</evidence>
<keyword evidence="2" id="KW-0723">Serine/threonine-protein kinase</keyword>
<dbReference type="OrthoDB" id="539158at2759"/>
<dbReference type="SUPFAM" id="SSF56112">
    <property type="entry name" value="Protein kinase-like (PK-like)"/>
    <property type="match status" value="1"/>
</dbReference>
<comment type="catalytic activity">
    <reaction evidence="8">
        <text>L-seryl-[protein] + ATP = O-phospho-L-seryl-[protein] + ADP + H(+)</text>
        <dbReference type="Rhea" id="RHEA:17989"/>
        <dbReference type="Rhea" id="RHEA-COMP:9863"/>
        <dbReference type="Rhea" id="RHEA-COMP:11604"/>
        <dbReference type="ChEBI" id="CHEBI:15378"/>
        <dbReference type="ChEBI" id="CHEBI:29999"/>
        <dbReference type="ChEBI" id="CHEBI:30616"/>
        <dbReference type="ChEBI" id="CHEBI:83421"/>
        <dbReference type="ChEBI" id="CHEBI:456216"/>
        <dbReference type="EC" id="2.7.11.1"/>
    </reaction>
</comment>
<dbReference type="GO" id="GO:0007095">
    <property type="term" value="P:mitotic G2 DNA damage checkpoint signaling"/>
    <property type="evidence" value="ECO:0007669"/>
    <property type="project" value="TreeGrafter"/>
</dbReference>
<evidence type="ECO:0000256" key="6">
    <source>
        <dbReference type="ARBA" id="ARBA00022840"/>
    </source>
</evidence>
<dbReference type="AlphaFoldDB" id="A0A9N9L4H0"/>
<evidence type="ECO:0000256" key="9">
    <source>
        <dbReference type="PROSITE-ProRule" id="PRU10141"/>
    </source>
</evidence>
<comment type="caution">
    <text evidence="12">The sequence shown here is derived from an EMBL/GenBank/DDBJ whole genome shotgun (WGS) entry which is preliminary data.</text>
</comment>
<dbReference type="Proteomes" id="UP000696280">
    <property type="component" value="Unassembled WGS sequence"/>
</dbReference>